<dbReference type="Gene3D" id="1.10.10.370">
    <property type="entry name" value="DsrC-like protein, C-terminal domain"/>
    <property type="match status" value="1"/>
</dbReference>
<dbReference type="PANTHER" id="PTHR37010:SF1">
    <property type="entry name" value="SULFURTRANSFERASE TUSE"/>
    <property type="match status" value="1"/>
</dbReference>
<keyword evidence="3" id="KW-0963">Cytoplasm</keyword>
<comment type="subcellular location">
    <subcellularLocation>
        <location evidence="1">Cytoplasm</location>
    </subcellularLocation>
</comment>
<organism evidence="5">
    <name type="scientific">Desulfomonile tiedjei</name>
    <dbReference type="NCBI Taxonomy" id="2358"/>
    <lineage>
        <taxon>Bacteria</taxon>
        <taxon>Pseudomonadati</taxon>
        <taxon>Thermodesulfobacteriota</taxon>
        <taxon>Desulfomonilia</taxon>
        <taxon>Desulfomonilales</taxon>
        <taxon>Desulfomonilaceae</taxon>
        <taxon>Desulfomonile</taxon>
    </lineage>
</organism>
<comment type="caution">
    <text evidence="5">The sequence shown here is derived from an EMBL/GenBank/DDBJ whole genome shotgun (WGS) entry which is preliminary data.</text>
</comment>
<evidence type="ECO:0000256" key="2">
    <source>
        <dbReference type="ARBA" id="ARBA00005718"/>
    </source>
</evidence>
<dbReference type="EMBL" id="DTGT01000201">
    <property type="protein sequence ID" value="HGH60944.1"/>
    <property type="molecule type" value="Genomic_DNA"/>
</dbReference>
<dbReference type="GO" id="GO:0002143">
    <property type="term" value="P:tRNA wobble position uridine thiolation"/>
    <property type="evidence" value="ECO:0007669"/>
    <property type="project" value="TreeGrafter"/>
</dbReference>
<sequence>MPTLEIEGRTFEVDEDGFLQDPDLWNEEVARLFAKTEGIQEMTEDHWKVVHYLRNYYLEFNIAPMIRKVCKDTGFKLKKIYELFPSGPAKGACKVAGLPKPTGCV</sequence>
<dbReference type="SUPFAM" id="SSF69721">
    <property type="entry name" value="DsrC, the gamma subunit of dissimilatory sulfite reductase"/>
    <property type="match status" value="1"/>
</dbReference>
<dbReference type="GO" id="GO:0005737">
    <property type="term" value="C:cytoplasm"/>
    <property type="evidence" value="ECO:0007669"/>
    <property type="project" value="UniProtKB-SubCell"/>
</dbReference>
<evidence type="ECO:0000256" key="4">
    <source>
        <dbReference type="PIRSR" id="PIRSR006223-50"/>
    </source>
</evidence>
<evidence type="ECO:0000313" key="5">
    <source>
        <dbReference type="EMBL" id="HGH60944.1"/>
    </source>
</evidence>
<dbReference type="AlphaFoldDB" id="A0A7C4ARV6"/>
<dbReference type="InterPro" id="IPR025526">
    <property type="entry name" value="DsrC-like_dom_sf"/>
</dbReference>
<evidence type="ECO:0000256" key="1">
    <source>
        <dbReference type="ARBA" id="ARBA00004496"/>
    </source>
</evidence>
<dbReference type="Gene3D" id="3.30.1420.10">
    <property type="match status" value="1"/>
</dbReference>
<feature type="active site" description="Cysteine persulfide intermediate" evidence="4">
    <location>
        <position position="104"/>
    </location>
</feature>
<name>A0A7C4ARV6_9BACT</name>
<reference evidence="5" key="1">
    <citation type="journal article" date="2020" name="mSystems">
        <title>Genome- and Community-Level Interaction Insights into Carbon Utilization and Element Cycling Functions of Hydrothermarchaeota in Hydrothermal Sediment.</title>
        <authorList>
            <person name="Zhou Z."/>
            <person name="Liu Y."/>
            <person name="Xu W."/>
            <person name="Pan J."/>
            <person name="Luo Z.H."/>
            <person name="Li M."/>
        </authorList>
    </citation>
    <scope>NUCLEOTIDE SEQUENCE [LARGE SCALE GENOMIC DNA]</scope>
    <source>
        <strain evidence="5">SpSt-769</strain>
    </source>
</reference>
<protein>
    <submittedName>
        <fullName evidence="5">TusE/DsrC/DsvC family sulfur relay protein</fullName>
    </submittedName>
</protein>
<comment type="similarity">
    <text evidence="2">Belongs to the DsrC/TusE family.</text>
</comment>
<accession>A0A7C4ARV6</accession>
<evidence type="ECO:0000256" key="3">
    <source>
        <dbReference type="ARBA" id="ARBA00022490"/>
    </source>
</evidence>
<dbReference type="PIRSF" id="PIRSF006223">
    <property type="entry name" value="DsrC_TusE"/>
    <property type="match status" value="1"/>
</dbReference>
<gene>
    <name evidence="5" type="primary">tusE</name>
    <name evidence="5" type="ORF">ENV54_06565</name>
</gene>
<dbReference type="InterPro" id="IPR042072">
    <property type="entry name" value="DsrC-like_C"/>
</dbReference>
<dbReference type="Pfam" id="PF04358">
    <property type="entry name" value="DsrC"/>
    <property type="match status" value="1"/>
</dbReference>
<dbReference type="GO" id="GO:0097163">
    <property type="term" value="F:sulfur carrier activity"/>
    <property type="evidence" value="ECO:0007669"/>
    <property type="project" value="TreeGrafter"/>
</dbReference>
<dbReference type="InterPro" id="IPR007453">
    <property type="entry name" value="DsrC/TusE"/>
</dbReference>
<dbReference type="NCBIfam" id="TIGR03342">
    <property type="entry name" value="dsrC_tusE_dsvC"/>
    <property type="match status" value="1"/>
</dbReference>
<dbReference type="InterPro" id="IPR043163">
    <property type="entry name" value="DsrC-like_N"/>
</dbReference>
<proteinExistence type="inferred from homology"/>
<dbReference type="PANTHER" id="PTHR37010">
    <property type="entry name" value="SULFURTRANSFERASE TUSE"/>
    <property type="match status" value="1"/>
</dbReference>